<dbReference type="GO" id="GO:0003899">
    <property type="term" value="F:DNA-directed RNA polymerase activity"/>
    <property type="evidence" value="ECO:0007669"/>
    <property type="project" value="UniProtKB-UniRule"/>
</dbReference>
<dbReference type="GO" id="GO:0006269">
    <property type="term" value="P:DNA replication, synthesis of primer"/>
    <property type="evidence" value="ECO:0007669"/>
    <property type="project" value="UniProtKB-UniRule"/>
</dbReference>
<dbReference type="PANTHER" id="PTHR30313">
    <property type="entry name" value="DNA PRIMASE"/>
    <property type="match status" value="1"/>
</dbReference>
<keyword evidence="18" id="KW-1185">Reference proteome</keyword>
<reference evidence="17 18" key="1">
    <citation type="submission" date="2023-10" db="EMBL/GenBank/DDBJ databases">
        <title>Complete genome sequence of a Sphingomonadaceae bacterium.</title>
        <authorList>
            <person name="Yan C."/>
        </authorList>
    </citation>
    <scope>NUCLEOTIDE SEQUENCE [LARGE SCALE GENOMIC DNA]</scope>
    <source>
        <strain evidence="17 18">SCSIO 66989</strain>
    </source>
</reference>
<dbReference type="SMART" id="SM00400">
    <property type="entry name" value="ZnF_CHCC"/>
    <property type="match status" value="1"/>
</dbReference>
<comment type="subunit">
    <text evidence="12">Monomer. Interacts with DnaB.</text>
</comment>
<evidence type="ECO:0000256" key="12">
    <source>
        <dbReference type="HAMAP-Rule" id="MF_00974"/>
    </source>
</evidence>
<feature type="coiled-coil region" evidence="15">
    <location>
        <begin position="543"/>
        <end position="570"/>
    </location>
</feature>
<dbReference type="Pfam" id="PF13662">
    <property type="entry name" value="Toprim_4"/>
    <property type="match status" value="1"/>
</dbReference>
<evidence type="ECO:0000256" key="9">
    <source>
        <dbReference type="ARBA" id="ARBA00022842"/>
    </source>
</evidence>
<dbReference type="RefSeq" id="WP_317080329.1">
    <property type="nucleotide sequence ID" value="NZ_CP136594.1"/>
</dbReference>
<dbReference type="PIRSF" id="PIRSF002811">
    <property type="entry name" value="DnaG"/>
    <property type="match status" value="1"/>
</dbReference>
<dbReference type="PROSITE" id="PS50880">
    <property type="entry name" value="TOPRIM"/>
    <property type="match status" value="1"/>
</dbReference>
<gene>
    <name evidence="12 17" type="primary">dnaG</name>
    <name evidence="17" type="ORF">RB602_09535</name>
</gene>
<protein>
    <recommendedName>
        <fullName evidence="12 13">DNA primase</fullName>
        <ecNumber evidence="12">2.7.7.101</ecNumber>
    </recommendedName>
</protein>
<evidence type="ECO:0000256" key="7">
    <source>
        <dbReference type="ARBA" id="ARBA00022771"/>
    </source>
</evidence>
<comment type="cofactor">
    <cofactor evidence="12 13 14">
        <name>Zn(2+)</name>
        <dbReference type="ChEBI" id="CHEBI:29105"/>
    </cofactor>
    <text evidence="12 13 14">Binds 1 zinc ion per monomer.</text>
</comment>
<comment type="function">
    <text evidence="12 13">RNA polymerase that catalyzes the synthesis of short RNA molecules used as primers for DNA polymerase during DNA replication.</text>
</comment>
<keyword evidence="6 12" id="KW-0479">Metal-binding</keyword>
<feature type="zinc finger region" description="CHC2-type" evidence="12 14">
    <location>
        <begin position="38"/>
        <end position="62"/>
    </location>
</feature>
<keyword evidence="11 12" id="KW-0804">Transcription</keyword>
<evidence type="ECO:0000256" key="11">
    <source>
        <dbReference type="ARBA" id="ARBA00023163"/>
    </source>
</evidence>
<dbReference type="InterPro" id="IPR036977">
    <property type="entry name" value="DNA_primase_Znf_CHC2"/>
</dbReference>
<keyword evidence="4 12" id="KW-0548">Nucleotidyltransferase</keyword>
<evidence type="ECO:0000256" key="2">
    <source>
        <dbReference type="ARBA" id="ARBA00022515"/>
    </source>
</evidence>
<dbReference type="GO" id="GO:0005737">
    <property type="term" value="C:cytoplasm"/>
    <property type="evidence" value="ECO:0007669"/>
    <property type="project" value="TreeGrafter"/>
</dbReference>
<dbReference type="AlphaFoldDB" id="A0AA97F4X7"/>
<evidence type="ECO:0000313" key="17">
    <source>
        <dbReference type="EMBL" id="WOE74098.1"/>
    </source>
</evidence>
<evidence type="ECO:0000256" key="5">
    <source>
        <dbReference type="ARBA" id="ARBA00022705"/>
    </source>
</evidence>
<keyword evidence="2 12" id="KW-0639">Primosome</keyword>
<evidence type="ECO:0000256" key="1">
    <source>
        <dbReference type="ARBA" id="ARBA00022478"/>
    </source>
</evidence>
<dbReference type="InterPro" id="IPR006171">
    <property type="entry name" value="TOPRIM_dom"/>
</dbReference>
<evidence type="ECO:0000256" key="6">
    <source>
        <dbReference type="ARBA" id="ARBA00022723"/>
    </source>
</evidence>
<dbReference type="Proteomes" id="UP001302429">
    <property type="component" value="Chromosome"/>
</dbReference>
<dbReference type="CDD" id="cd03364">
    <property type="entry name" value="TOPRIM_DnaG_primases"/>
    <property type="match status" value="1"/>
</dbReference>
<dbReference type="SMART" id="SM00493">
    <property type="entry name" value="TOPRIM"/>
    <property type="match status" value="1"/>
</dbReference>
<evidence type="ECO:0000259" key="16">
    <source>
        <dbReference type="PROSITE" id="PS50880"/>
    </source>
</evidence>
<dbReference type="InterPro" id="IPR002694">
    <property type="entry name" value="Znf_CHC2"/>
</dbReference>
<dbReference type="FunFam" id="3.90.580.10:FF:000001">
    <property type="entry name" value="DNA primase"/>
    <property type="match status" value="1"/>
</dbReference>
<proteinExistence type="inferred from homology"/>
<dbReference type="GO" id="GO:0000428">
    <property type="term" value="C:DNA-directed RNA polymerase complex"/>
    <property type="evidence" value="ECO:0007669"/>
    <property type="project" value="UniProtKB-KW"/>
</dbReference>
<keyword evidence="8 12" id="KW-0862">Zinc</keyword>
<evidence type="ECO:0000256" key="15">
    <source>
        <dbReference type="SAM" id="Coils"/>
    </source>
</evidence>
<dbReference type="PANTHER" id="PTHR30313:SF2">
    <property type="entry name" value="DNA PRIMASE"/>
    <property type="match status" value="1"/>
</dbReference>
<dbReference type="GO" id="GO:0003677">
    <property type="term" value="F:DNA binding"/>
    <property type="evidence" value="ECO:0007669"/>
    <property type="project" value="UniProtKB-KW"/>
</dbReference>
<dbReference type="InterPro" id="IPR034151">
    <property type="entry name" value="TOPRIM_DnaG_bac"/>
</dbReference>
<dbReference type="NCBIfam" id="TIGR01391">
    <property type="entry name" value="dnaG"/>
    <property type="match status" value="1"/>
</dbReference>
<comment type="catalytic activity">
    <reaction evidence="12">
        <text>ssDNA + n NTP = ssDNA/pppN(pN)n-1 hybrid + (n-1) diphosphate.</text>
        <dbReference type="EC" id="2.7.7.101"/>
    </reaction>
</comment>
<name>A0AA97F4X7_9SPHN</name>
<sequence length="604" mass="68810">MTLSPAWLDQLRSRTTLSSLIGRSIKIQKAGREYKACCPFHNENTPSFTINDQKGFYHCFGCGAHGDAITWMTEHNGLGFMDAVKELASEAGMSLPAPDPKAAERAEKRTSLIDVCAAAQDWFVQQLDTVEGAKARAYLEKRGISEETQRTFGFGYAPEGRGNIAKALDGFPKEQLVEAGLLIQVEDKAPYDRFRGRLMLPIRDARGRVIAFGGRILGEGEPKYLNSPDTPLFDKGRTLYNLDRAAPASRKTNRLLVVEGYMDAIALSQAGFEDVVAPLGTALTEEQIGMAWKLAEQPTLCFDGDKAGQKAAMRAAHKTLPILKPGYSLRFCLMPQGQDPDDFLKISGPKKMGYLIDHAESLADYIWHTESSKYGPTPNADERAAMLNDLKLYAQEIEHYDLAREYRKELVDKFYERFGWNKKKLSQYANVIHLAAFKNRRSRRDNYARAILLGLSRYPRTIHDVIDQIFEFEIQDQTIDDMRTKLIRFVSENPDVEQDMIEQIWEQELGDKFEKRNYRTDLAFSFYHKATDGKRAENDLVIVVKILCQESRYERERKKAEERVAQEFSQEALDNRYRIEQQQLKSLQSLQEVASQVREYSKAA</sequence>
<dbReference type="GO" id="GO:0008270">
    <property type="term" value="F:zinc ion binding"/>
    <property type="evidence" value="ECO:0007669"/>
    <property type="project" value="UniProtKB-UniRule"/>
</dbReference>
<dbReference type="SUPFAM" id="SSF56731">
    <property type="entry name" value="DNA primase core"/>
    <property type="match status" value="1"/>
</dbReference>
<dbReference type="Pfam" id="PF08275">
    <property type="entry name" value="DNAG_N"/>
    <property type="match status" value="1"/>
</dbReference>
<keyword evidence="3 12" id="KW-0808">Transferase</keyword>
<dbReference type="Gene3D" id="3.40.1360.10">
    <property type="match status" value="1"/>
</dbReference>
<dbReference type="InterPro" id="IPR037068">
    <property type="entry name" value="DNA_primase_core_N_sf"/>
</dbReference>
<keyword evidence="5 12" id="KW-0235">DNA replication</keyword>
<dbReference type="EMBL" id="CP136594">
    <property type="protein sequence ID" value="WOE74098.1"/>
    <property type="molecule type" value="Genomic_DNA"/>
</dbReference>
<evidence type="ECO:0000256" key="8">
    <source>
        <dbReference type="ARBA" id="ARBA00022833"/>
    </source>
</evidence>
<dbReference type="Gene3D" id="3.90.980.10">
    <property type="entry name" value="DNA primase, catalytic core, N-terminal domain"/>
    <property type="match status" value="1"/>
</dbReference>
<dbReference type="InterPro" id="IPR050219">
    <property type="entry name" value="DnaG_primase"/>
</dbReference>
<keyword evidence="15" id="KW-0175">Coiled coil</keyword>
<keyword evidence="1 12" id="KW-0240">DNA-directed RNA polymerase</keyword>
<dbReference type="FunFam" id="3.40.1360.10:FF:000002">
    <property type="entry name" value="DNA primase"/>
    <property type="match status" value="1"/>
</dbReference>
<dbReference type="KEGG" id="acoa:RB602_09535"/>
<comment type="domain">
    <text evidence="12">Contains an N-terminal zinc-binding domain, a central core domain that contains the primase activity, and a C-terminal DnaB-binding domain.</text>
</comment>
<dbReference type="GO" id="GO:1990077">
    <property type="term" value="C:primosome complex"/>
    <property type="evidence" value="ECO:0007669"/>
    <property type="project" value="UniProtKB-KW"/>
</dbReference>
<dbReference type="SUPFAM" id="SSF57783">
    <property type="entry name" value="Zinc beta-ribbon"/>
    <property type="match status" value="1"/>
</dbReference>
<dbReference type="EC" id="2.7.7.101" evidence="12"/>
<evidence type="ECO:0000256" key="13">
    <source>
        <dbReference type="PIRNR" id="PIRNR002811"/>
    </source>
</evidence>
<evidence type="ECO:0000256" key="14">
    <source>
        <dbReference type="PIRSR" id="PIRSR002811-1"/>
    </source>
</evidence>
<evidence type="ECO:0000256" key="4">
    <source>
        <dbReference type="ARBA" id="ARBA00022695"/>
    </source>
</evidence>
<organism evidence="17 18">
    <name type="scientific">Alterisphingorhabdus coralli</name>
    <dbReference type="NCBI Taxonomy" id="3071408"/>
    <lineage>
        <taxon>Bacteria</taxon>
        <taxon>Pseudomonadati</taxon>
        <taxon>Pseudomonadota</taxon>
        <taxon>Alphaproteobacteria</taxon>
        <taxon>Sphingomonadales</taxon>
        <taxon>Sphingomonadaceae</taxon>
        <taxon>Alterisphingorhabdus (ex Yan et al. 2024)</taxon>
    </lineage>
</organism>
<dbReference type="InterPro" id="IPR030846">
    <property type="entry name" value="DnaG_bac"/>
</dbReference>
<evidence type="ECO:0000256" key="10">
    <source>
        <dbReference type="ARBA" id="ARBA00023125"/>
    </source>
</evidence>
<keyword evidence="10 12" id="KW-0238">DNA-binding</keyword>
<dbReference type="InterPro" id="IPR013264">
    <property type="entry name" value="DNAG_N"/>
</dbReference>
<comment type="similarity">
    <text evidence="12 13">Belongs to the DnaG primase family.</text>
</comment>
<feature type="domain" description="Toprim" evidence="16">
    <location>
        <begin position="253"/>
        <end position="335"/>
    </location>
</feature>
<dbReference type="Pfam" id="PF01807">
    <property type="entry name" value="Zn_ribbon_DnaG"/>
    <property type="match status" value="1"/>
</dbReference>
<keyword evidence="7 12" id="KW-0863">Zinc-finger</keyword>
<dbReference type="InterPro" id="IPR006295">
    <property type="entry name" value="DNA_primase_DnaG"/>
</dbReference>
<evidence type="ECO:0000313" key="18">
    <source>
        <dbReference type="Proteomes" id="UP001302429"/>
    </source>
</evidence>
<dbReference type="HAMAP" id="MF_00974">
    <property type="entry name" value="DNA_primase_DnaG"/>
    <property type="match status" value="1"/>
</dbReference>
<dbReference type="FunFam" id="3.90.980.10:FF:000001">
    <property type="entry name" value="DNA primase"/>
    <property type="match status" value="1"/>
</dbReference>
<accession>A0AA97F4X7</accession>
<evidence type="ECO:0000256" key="3">
    <source>
        <dbReference type="ARBA" id="ARBA00022679"/>
    </source>
</evidence>
<keyword evidence="9" id="KW-0460">Magnesium</keyword>
<dbReference type="Gene3D" id="3.90.580.10">
    <property type="entry name" value="Zinc finger, CHC2-type domain"/>
    <property type="match status" value="1"/>
</dbReference>